<dbReference type="PANTHER" id="PTHR20967">
    <property type="entry name" value="PROHORMONE-4"/>
    <property type="match status" value="1"/>
</dbReference>
<evidence type="ECO:0000256" key="3">
    <source>
        <dbReference type="SAM" id="SignalP"/>
    </source>
</evidence>
<comment type="caution">
    <text evidence="2">Lacks conserved residue(s) required for the propagation of feature annotation.</text>
</comment>
<organism evidence="4 5">
    <name type="scientific">Saccoglossus kowalevskii</name>
    <name type="common">Acorn worm</name>
    <dbReference type="NCBI Taxonomy" id="10224"/>
    <lineage>
        <taxon>Eukaryota</taxon>
        <taxon>Metazoa</taxon>
        <taxon>Hemichordata</taxon>
        <taxon>Enteropneusta</taxon>
        <taxon>Harrimaniidae</taxon>
        <taxon>Saccoglossus</taxon>
    </lineage>
</organism>
<dbReference type="PANTHER" id="PTHR20967:SF0">
    <property type="entry name" value="PROHORMONE-4"/>
    <property type="match status" value="1"/>
</dbReference>
<dbReference type="InterPro" id="IPR036055">
    <property type="entry name" value="LDL_receptor-like_sf"/>
</dbReference>
<dbReference type="RefSeq" id="XP_002735707.1">
    <property type="nucleotide sequence ID" value="XM_002735661.2"/>
</dbReference>
<sequence>MMHQVIVLVVVSYAVLSCHGILAKSAKLVPIDHYGNNNGRNLWNILRYIKMKKNNIVVRGGSAYLDNGGCGSVYPTHPYRCADGSGCIRESALCDGSPLCRDGSDEIDCGTSDSNSASTDLQPAYYDDSGCAASFPTHPYRCSESNHCIPEVNICDGYQLCPQGSDEIGCDDDDGNDDGDDDNSNDHDKAYYDENGCKRQHPEYPYLCVDRTVCLRERQLCDGLGQCTDFTDEVDCDTDK</sequence>
<dbReference type="SUPFAM" id="SSF57424">
    <property type="entry name" value="LDL receptor-like module"/>
    <property type="match status" value="3"/>
</dbReference>
<gene>
    <name evidence="5" type="primary">LOC100377728</name>
</gene>
<dbReference type="InterPro" id="IPR023415">
    <property type="entry name" value="LDLR_class-A_CS"/>
</dbReference>
<dbReference type="CDD" id="cd00112">
    <property type="entry name" value="LDLa"/>
    <property type="match status" value="1"/>
</dbReference>
<feature type="chain" id="PRO_5045153053" evidence="3">
    <location>
        <begin position="18"/>
        <end position="240"/>
    </location>
</feature>
<dbReference type="Gene3D" id="4.10.400.10">
    <property type="entry name" value="Low-density Lipoprotein Receptor"/>
    <property type="match status" value="2"/>
</dbReference>
<keyword evidence="4" id="KW-1185">Reference proteome</keyword>
<dbReference type="InterPro" id="IPR002172">
    <property type="entry name" value="LDrepeatLR_classA_rpt"/>
</dbReference>
<evidence type="ECO:0000313" key="4">
    <source>
        <dbReference type="Proteomes" id="UP000694865"/>
    </source>
</evidence>
<evidence type="ECO:0000256" key="1">
    <source>
        <dbReference type="ARBA" id="ARBA00023157"/>
    </source>
</evidence>
<dbReference type="PRINTS" id="PR00261">
    <property type="entry name" value="LDLRECEPTOR"/>
</dbReference>
<feature type="disulfide bond" evidence="2">
    <location>
        <begin position="94"/>
        <end position="109"/>
    </location>
</feature>
<name>A0ABM0GRH1_SACKO</name>
<keyword evidence="1 2" id="KW-1015">Disulfide bond</keyword>
<dbReference type="GeneID" id="100377728"/>
<feature type="non-terminal residue" evidence="5">
    <location>
        <position position="240"/>
    </location>
</feature>
<proteinExistence type="predicted"/>
<dbReference type="Proteomes" id="UP000694865">
    <property type="component" value="Unplaced"/>
</dbReference>
<accession>A0ABM0GRH1</accession>
<evidence type="ECO:0000313" key="5">
    <source>
        <dbReference type="RefSeq" id="XP_002735707.1"/>
    </source>
</evidence>
<dbReference type="InterPro" id="IPR053103">
    <property type="entry name" value="IDLSRF-like_peptide"/>
</dbReference>
<feature type="disulfide bond" evidence="2">
    <location>
        <begin position="221"/>
        <end position="236"/>
    </location>
</feature>
<dbReference type="PROSITE" id="PS01209">
    <property type="entry name" value="LDLRA_1"/>
    <property type="match status" value="1"/>
</dbReference>
<feature type="disulfide bond" evidence="2">
    <location>
        <begin position="155"/>
        <end position="170"/>
    </location>
</feature>
<dbReference type="Pfam" id="PF00057">
    <property type="entry name" value="Ldl_recept_a"/>
    <property type="match status" value="1"/>
</dbReference>
<dbReference type="SMART" id="SM00192">
    <property type="entry name" value="LDLa"/>
    <property type="match status" value="3"/>
</dbReference>
<reference evidence="5" key="1">
    <citation type="submission" date="2025-08" db="UniProtKB">
        <authorList>
            <consortium name="RefSeq"/>
        </authorList>
    </citation>
    <scope>IDENTIFICATION</scope>
    <source>
        <tissue evidence="5">Testes</tissue>
    </source>
</reference>
<keyword evidence="3" id="KW-0732">Signal</keyword>
<feature type="signal peptide" evidence="3">
    <location>
        <begin position="1"/>
        <end position="17"/>
    </location>
</feature>
<evidence type="ECO:0000256" key="2">
    <source>
        <dbReference type="PROSITE-ProRule" id="PRU00124"/>
    </source>
</evidence>
<dbReference type="PROSITE" id="PS50068">
    <property type="entry name" value="LDLRA_2"/>
    <property type="match status" value="3"/>
</dbReference>
<protein>
    <submittedName>
        <fullName evidence="5">Low-density lipoprotein receptor-related protein 1B-like</fullName>
    </submittedName>
</protein>